<dbReference type="GO" id="GO:0016788">
    <property type="term" value="F:hydrolase activity, acting on ester bonds"/>
    <property type="evidence" value="ECO:0007669"/>
    <property type="project" value="InterPro"/>
</dbReference>
<evidence type="ECO:0000256" key="3">
    <source>
        <dbReference type="ARBA" id="ARBA00022759"/>
    </source>
</evidence>
<dbReference type="Proteomes" id="UP000054715">
    <property type="component" value="Unassembled WGS sequence"/>
</dbReference>
<dbReference type="GO" id="GO:0006308">
    <property type="term" value="P:DNA catabolic process"/>
    <property type="evidence" value="ECO:0007669"/>
    <property type="project" value="InterPro"/>
</dbReference>
<keyword evidence="6" id="KW-0325">Glycoprotein</keyword>
<dbReference type="GO" id="GO:0046872">
    <property type="term" value="F:metal ion binding"/>
    <property type="evidence" value="ECO:0007669"/>
    <property type="project" value="UniProtKB-KW"/>
</dbReference>
<keyword evidence="3" id="KW-0255">Endonuclease</keyword>
<evidence type="ECO:0000313" key="10">
    <source>
        <dbReference type="Proteomes" id="UP000093336"/>
    </source>
</evidence>
<dbReference type="RefSeq" id="WP_058450216.1">
    <property type="nucleotide sequence ID" value="NZ_CAAAJF010000018.1"/>
</dbReference>
<keyword evidence="5" id="KW-1015">Disulfide bond</keyword>
<reference evidence="7 9" key="1">
    <citation type="submission" date="2015-11" db="EMBL/GenBank/DDBJ databases">
        <title>Genomic analysis of 38 Legionella species identifies large and diverse effector repertoires.</title>
        <authorList>
            <person name="Burstein D."/>
            <person name="Amaro F."/>
            <person name="Zusman T."/>
            <person name="Lifshitz Z."/>
            <person name="Cohen O."/>
            <person name="Gilbert J.A."/>
            <person name="Pupko T."/>
            <person name="Shuman H.A."/>
            <person name="Segal G."/>
        </authorList>
    </citation>
    <scope>NUCLEOTIDE SEQUENCE [LARGE SCALE GENOMIC DNA]</scope>
    <source>
        <strain evidence="7 9">JA-26-G1-E2</strain>
    </source>
</reference>
<evidence type="ECO:0000256" key="6">
    <source>
        <dbReference type="ARBA" id="ARBA00023180"/>
    </source>
</evidence>
<keyword evidence="4" id="KW-0378">Hydrolase</keyword>
<dbReference type="Gene3D" id="1.10.575.10">
    <property type="entry name" value="P1 Nuclease"/>
    <property type="match status" value="1"/>
</dbReference>
<evidence type="ECO:0000313" key="8">
    <source>
        <dbReference type="EMBL" id="OCH98490.1"/>
    </source>
</evidence>
<dbReference type="Pfam" id="PF02265">
    <property type="entry name" value="S1-P1_nuclease"/>
    <property type="match status" value="1"/>
</dbReference>
<dbReference type="PANTHER" id="PTHR33146:SF10">
    <property type="entry name" value="STRAND-SPECIFIC NUCLEASE, PUTATIVE-RELATED"/>
    <property type="match status" value="1"/>
</dbReference>
<dbReference type="OrthoDB" id="267579at2"/>
<dbReference type="STRING" id="455.Ljam_2360"/>
<sequence>MIRRIFWSLLLIFAIAGNSYSWNSLGHRLVAQIAYHHLNSHAKQLLNHYNHALDKVYRPQSLVNAAAWLDSLRYQNDLWMGQRHYIDIPFSVDGTELIEPCEINAVTAIVLAKQLMQDSSVTVFEKGFSLRILLHIIGDIHQPLHAVSQFSIAHPKGDKGGNLFPLKDNPVATNLHAYWDKGGGWLNTNKHYNAAQLSKIARHIEKHWPCHLQQMNLDPMLWAQESHQLAVQKAYQIRPGQRPSNAYQRMVKNTAEQRIALAGCRLAALLNQIA</sequence>
<dbReference type="EMBL" id="LYOZ01000010">
    <property type="protein sequence ID" value="OCH98490.1"/>
    <property type="molecule type" value="Genomic_DNA"/>
</dbReference>
<keyword evidence="1" id="KW-0540">Nuclease</keyword>
<dbReference type="GO" id="GO:0003676">
    <property type="term" value="F:nucleic acid binding"/>
    <property type="evidence" value="ECO:0007669"/>
    <property type="project" value="InterPro"/>
</dbReference>
<evidence type="ECO:0000256" key="4">
    <source>
        <dbReference type="ARBA" id="ARBA00022801"/>
    </source>
</evidence>
<evidence type="ECO:0000313" key="7">
    <source>
        <dbReference type="EMBL" id="KTD08165.1"/>
    </source>
</evidence>
<evidence type="ECO:0000313" key="9">
    <source>
        <dbReference type="Proteomes" id="UP000054715"/>
    </source>
</evidence>
<proteinExistence type="predicted"/>
<gene>
    <name evidence="8" type="ORF">A8135_00150</name>
    <name evidence="7" type="ORF">Ljam_2360</name>
</gene>
<evidence type="ECO:0000256" key="5">
    <source>
        <dbReference type="ARBA" id="ARBA00023157"/>
    </source>
</evidence>
<accession>A0A0W0UK28</accession>
<dbReference type="InterPro" id="IPR003154">
    <property type="entry name" value="S1/P1nuclease"/>
</dbReference>
<dbReference type="InterPro" id="IPR008947">
    <property type="entry name" value="PLipase_C/P1_nuclease_dom_sf"/>
</dbReference>
<dbReference type="PATRIC" id="fig|455.5.peg.2483"/>
<dbReference type="SUPFAM" id="SSF48537">
    <property type="entry name" value="Phospholipase C/P1 nuclease"/>
    <property type="match status" value="1"/>
</dbReference>
<evidence type="ECO:0000256" key="1">
    <source>
        <dbReference type="ARBA" id="ARBA00022722"/>
    </source>
</evidence>
<dbReference type="Proteomes" id="UP000093336">
    <property type="component" value="Unassembled WGS sequence"/>
</dbReference>
<keyword evidence="10" id="KW-1185">Reference proteome</keyword>
<dbReference type="EMBL" id="LNYG01000013">
    <property type="protein sequence ID" value="KTD08165.1"/>
    <property type="molecule type" value="Genomic_DNA"/>
</dbReference>
<dbReference type="GO" id="GO:0004519">
    <property type="term" value="F:endonuclease activity"/>
    <property type="evidence" value="ECO:0007669"/>
    <property type="project" value="UniProtKB-KW"/>
</dbReference>
<dbReference type="CDD" id="cd11010">
    <property type="entry name" value="S1-P1_nuclease"/>
    <property type="match status" value="1"/>
</dbReference>
<keyword evidence="2" id="KW-0479">Metal-binding</keyword>
<name>A0A0W0UK28_9GAMM</name>
<reference evidence="8 10" key="2">
    <citation type="submission" date="2016-05" db="EMBL/GenBank/DDBJ databases">
        <authorList>
            <person name="Prochazka B."/>
            <person name="Indra A."/>
            <person name="Hasenberger P."/>
            <person name="Blaschitz M."/>
            <person name="Wagner L."/>
            <person name="Wewalka G."/>
            <person name="Sorschag S."/>
            <person name="Schmid D."/>
            <person name="Ruppitsch W."/>
        </authorList>
    </citation>
    <scope>NUCLEOTIDE SEQUENCE [LARGE SCALE GENOMIC DNA]</scope>
    <source>
        <strain evidence="8 10">974010_12</strain>
    </source>
</reference>
<protein>
    <submittedName>
        <fullName evidence="7">3'-nucleotidase/nuclease</fullName>
    </submittedName>
</protein>
<comment type="caution">
    <text evidence="7">The sequence shown here is derived from an EMBL/GenBank/DDBJ whole genome shotgun (WGS) entry which is preliminary data.</text>
</comment>
<organism evidence="7 9">
    <name type="scientific">Legionella jamestowniensis</name>
    <dbReference type="NCBI Taxonomy" id="455"/>
    <lineage>
        <taxon>Bacteria</taxon>
        <taxon>Pseudomonadati</taxon>
        <taxon>Pseudomonadota</taxon>
        <taxon>Gammaproteobacteria</taxon>
        <taxon>Legionellales</taxon>
        <taxon>Legionellaceae</taxon>
        <taxon>Legionella</taxon>
    </lineage>
</organism>
<dbReference type="AlphaFoldDB" id="A0A0W0UK28"/>
<evidence type="ECO:0000256" key="2">
    <source>
        <dbReference type="ARBA" id="ARBA00022723"/>
    </source>
</evidence>
<dbReference type="PANTHER" id="PTHR33146">
    <property type="entry name" value="ENDONUCLEASE 4"/>
    <property type="match status" value="1"/>
</dbReference>